<dbReference type="InterPro" id="IPR026341">
    <property type="entry name" value="T9SS_type_B"/>
</dbReference>
<name>A0A2W7I300_9FLAO</name>
<evidence type="ECO:0000313" key="4">
    <source>
        <dbReference type="Proteomes" id="UP000249542"/>
    </source>
</evidence>
<evidence type="ECO:0000259" key="2">
    <source>
        <dbReference type="PROSITE" id="PS50835"/>
    </source>
</evidence>
<dbReference type="AlphaFoldDB" id="A0A2W7I300"/>
<feature type="chain" id="PRO_5016035782" evidence="1">
    <location>
        <begin position="19"/>
        <end position="775"/>
    </location>
</feature>
<dbReference type="EMBL" id="QKYV01000004">
    <property type="protein sequence ID" value="PZW40529.1"/>
    <property type="molecule type" value="Genomic_DNA"/>
</dbReference>
<gene>
    <name evidence="3" type="ORF">LX95_01592</name>
</gene>
<evidence type="ECO:0000313" key="3">
    <source>
        <dbReference type="EMBL" id="PZW40529.1"/>
    </source>
</evidence>
<reference evidence="3 4" key="1">
    <citation type="submission" date="2018-06" db="EMBL/GenBank/DDBJ databases">
        <title>Genomic Encyclopedia of Archaeal and Bacterial Type Strains, Phase II (KMG-II): from individual species to whole genera.</title>
        <authorList>
            <person name="Goeker M."/>
        </authorList>
    </citation>
    <scope>NUCLEOTIDE SEQUENCE [LARGE SCALE GENOMIC DNA]</scope>
    <source>
        <strain evidence="3 4">DSM 15361</strain>
    </source>
</reference>
<evidence type="ECO:0000256" key="1">
    <source>
        <dbReference type="SAM" id="SignalP"/>
    </source>
</evidence>
<dbReference type="InterPro" id="IPR007110">
    <property type="entry name" value="Ig-like_dom"/>
</dbReference>
<sequence length="775" mass="85711">MKYFLFIFISVISFALQAQNITVNNNYTPQELIEDILIDSGCIENINVTNTVSGNFGANDSSFGYFESNNSSFPFDNGVVMSTGRISNVPGPNNNLSDDDASGWGSDQDLENVLGVSNTTNATVLEFDFTPNANIVQFRYIFASEEYQEGDPNTCIYSDVFAFLIKPQGGSYTNIAVVPSTNIPVQVTTVHPEIPGGCDAENEQYFGSFNDVNVPINFNGQTKALTATAAVTQNTTYHIKLIIADEQNYRYDSAVFLEGGSFNIGADLGEDLVGANALCENETFTLQVFDNGNIPQNYTWLEVDNNGNEIVLTTGPTETTYTVSTPGVYKVVLDYGNGCTAEDDILVTYTNFSNITNRTISECDDNNDGLSIYDLSSNNNTFTNNNSLYTVSGFYTSSNDAENEINSIPNPASFQNTSPNQIIYARIQTQRGCYKVIEITLSTPSGQYNPIRYVECSNENSIVFSLNNSIPLIENEIGMSNLYVEFFATAENAITQENTLEDTLELLNSELPTSIFARAETPLGCQGIVEVILDQAPTPQAEENTTFYLCSEENSVSINSGVIGDSNDYTFLWENGETTSEIEVFEIGTYEVNITQETQINGITYSCTITNIITVFSSEKATISYNLLGEFGSYQVEVLASGTGNYSYAIDNLYGPYYTSPIFNLQPGEHTIYVKDKNSCGISSKQIYVIGYMKFFTPNQDGNNDTWRLLGIDRGNRIIKKVIIFDRFGKILQVLSPYDSWNGTYNGKNLPSNDYWFSAELIDGSNFKSHFTLKR</sequence>
<feature type="domain" description="Ig-like" evidence="2">
    <location>
        <begin position="539"/>
        <end position="624"/>
    </location>
</feature>
<dbReference type="Proteomes" id="UP000249542">
    <property type="component" value="Unassembled WGS sequence"/>
</dbReference>
<keyword evidence="1" id="KW-0732">Signal</keyword>
<dbReference type="Pfam" id="PF13585">
    <property type="entry name" value="CHU_C"/>
    <property type="match status" value="1"/>
</dbReference>
<dbReference type="NCBIfam" id="NF038133">
    <property type="entry name" value="choice_anch_L"/>
    <property type="match status" value="1"/>
</dbReference>
<keyword evidence="4" id="KW-1185">Reference proteome</keyword>
<organism evidence="3 4">
    <name type="scientific">Mesonia algae</name>
    <dbReference type="NCBI Taxonomy" id="213248"/>
    <lineage>
        <taxon>Bacteria</taxon>
        <taxon>Pseudomonadati</taxon>
        <taxon>Bacteroidota</taxon>
        <taxon>Flavobacteriia</taxon>
        <taxon>Flavobacteriales</taxon>
        <taxon>Flavobacteriaceae</taxon>
        <taxon>Mesonia</taxon>
    </lineage>
</organism>
<accession>A0A2W7I300</accession>
<dbReference type="InterPro" id="IPR049804">
    <property type="entry name" value="Choice_anch_L"/>
</dbReference>
<dbReference type="NCBIfam" id="TIGR04131">
    <property type="entry name" value="Bac_Flav_CTERM"/>
    <property type="match status" value="1"/>
</dbReference>
<feature type="signal peptide" evidence="1">
    <location>
        <begin position="1"/>
        <end position="18"/>
    </location>
</feature>
<comment type="caution">
    <text evidence="3">The sequence shown here is derived from an EMBL/GenBank/DDBJ whole genome shotgun (WGS) entry which is preliminary data.</text>
</comment>
<dbReference type="PROSITE" id="PS50835">
    <property type="entry name" value="IG_LIKE"/>
    <property type="match status" value="1"/>
</dbReference>
<proteinExistence type="predicted"/>
<protein>
    <submittedName>
        <fullName evidence="3">Gliding motility-associated-like protein</fullName>
    </submittedName>
</protein>